<dbReference type="CDD" id="cd00082">
    <property type="entry name" value="HisKA"/>
    <property type="match status" value="1"/>
</dbReference>
<evidence type="ECO:0000256" key="5">
    <source>
        <dbReference type="ARBA" id="ARBA00023012"/>
    </source>
</evidence>
<dbReference type="PROSITE" id="PS50109">
    <property type="entry name" value="HIS_KIN"/>
    <property type="match status" value="1"/>
</dbReference>
<dbReference type="InterPro" id="IPR003018">
    <property type="entry name" value="GAF"/>
</dbReference>
<dbReference type="Pfam" id="PF02518">
    <property type="entry name" value="HATPase_c"/>
    <property type="match status" value="1"/>
</dbReference>
<dbReference type="PANTHER" id="PTHR43065:SF50">
    <property type="entry name" value="HISTIDINE KINASE"/>
    <property type="match status" value="1"/>
</dbReference>
<dbReference type="SMART" id="SM00388">
    <property type="entry name" value="HisKA"/>
    <property type="match status" value="1"/>
</dbReference>
<dbReference type="Gene3D" id="1.10.287.130">
    <property type="match status" value="1"/>
</dbReference>
<dbReference type="EC" id="2.7.13.3" evidence="2"/>
<dbReference type="InterPro" id="IPR004358">
    <property type="entry name" value="Sig_transdc_His_kin-like_C"/>
</dbReference>
<dbReference type="InterPro" id="IPR029016">
    <property type="entry name" value="GAF-like_dom_sf"/>
</dbReference>
<keyword evidence="5" id="KW-0902">Two-component regulatory system</keyword>
<organism evidence="8 9">
    <name type="scientific">Zarconia navalis LEGE 11467</name>
    <dbReference type="NCBI Taxonomy" id="1828826"/>
    <lineage>
        <taxon>Bacteria</taxon>
        <taxon>Bacillati</taxon>
        <taxon>Cyanobacteriota</taxon>
        <taxon>Cyanophyceae</taxon>
        <taxon>Oscillatoriophycideae</taxon>
        <taxon>Oscillatoriales</taxon>
        <taxon>Oscillatoriales incertae sedis</taxon>
        <taxon>Zarconia</taxon>
        <taxon>Zarconia navalis</taxon>
    </lineage>
</organism>
<keyword evidence="6" id="KW-0175">Coiled coil</keyword>
<keyword evidence="3" id="KW-0597">Phosphoprotein</keyword>
<dbReference type="SUPFAM" id="SSF55874">
    <property type="entry name" value="ATPase domain of HSP90 chaperone/DNA topoisomerase II/histidine kinase"/>
    <property type="match status" value="1"/>
</dbReference>
<keyword evidence="4" id="KW-0808">Transferase</keyword>
<evidence type="ECO:0000259" key="7">
    <source>
        <dbReference type="PROSITE" id="PS50109"/>
    </source>
</evidence>
<reference evidence="8" key="1">
    <citation type="submission" date="2020-10" db="EMBL/GenBank/DDBJ databases">
        <authorList>
            <person name="Castelo-Branco R."/>
            <person name="Eusebio N."/>
            <person name="Adriana R."/>
            <person name="Vieira A."/>
            <person name="Brugerolle De Fraissinette N."/>
            <person name="Rezende De Castro R."/>
            <person name="Schneider M.P."/>
            <person name="Vasconcelos V."/>
            <person name="Leao P.N."/>
        </authorList>
    </citation>
    <scope>NUCLEOTIDE SEQUENCE</scope>
    <source>
        <strain evidence="8">LEGE 11467</strain>
    </source>
</reference>
<dbReference type="Gene3D" id="3.30.450.40">
    <property type="match status" value="1"/>
</dbReference>
<dbReference type="PANTHER" id="PTHR43065">
    <property type="entry name" value="SENSOR HISTIDINE KINASE"/>
    <property type="match status" value="1"/>
</dbReference>
<dbReference type="SMART" id="SM00065">
    <property type="entry name" value="GAF"/>
    <property type="match status" value="1"/>
</dbReference>
<dbReference type="SUPFAM" id="SSF47384">
    <property type="entry name" value="Homodimeric domain of signal transducing histidine kinase"/>
    <property type="match status" value="1"/>
</dbReference>
<dbReference type="InterPro" id="IPR005467">
    <property type="entry name" value="His_kinase_dom"/>
</dbReference>
<evidence type="ECO:0000256" key="2">
    <source>
        <dbReference type="ARBA" id="ARBA00012438"/>
    </source>
</evidence>
<dbReference type="Proteomes" id="UP000621799">
    <property type="component" value="Unassembled WGS sequence"/>
</dbReference>
<name>A0A928Z8S0_9CYAN</name>
<dbReference type="Pfam" id="PF01590">
    <property type="entry name" value="GAF"/>
    <property type="match status" value="1"/>
</dbReference>
<dbReference type="PRINTS" id="PR00344">
    <property type="entry name" value="BCTRLSENSOR"/>
</dbReference>
<dbReference type="RefSeq" id="WP_264321119.1">
    <property type="nucleotide sequence ID" value="NZ_JADEXN010000128.1"/>
</dbReference>
<dbReference type="AlphaFoldDB" id="A0A928Z8S0"/>
<proteinExistence type="predicted"/>
<feature type="non-terminal residue" evidence="8">
    <location>
        <position position="1"/>
    </location>
</feature>
<dbReference type="SUPFAM" id="SSF55781">
    <property type="entry name" value="GAF domain-like"/>
    <property type="match status" value="1"/>
</dbReference>
<evidence type="ECO:0000256" key="3">
    <source>
        <dbReference type="ARBA" id="ARBA00022553"/>
    </source>
</evidence>
<evidence type="ECO:0000313" key="9">
    <source>
        <dbReference type="Proteomes" id="UP000621799"/>
    </source>
</evidence>
<keyword evidence="4" id="KW-0418">Kinase</keyword>
<gene>
    <name evidence="8" type="ORF">IQ235_08845</name>
</gene>
<dbReference type="EMBL" id="JADEXN010000128">
    <property type="protein sequence ID" value="MBE9040884.1"/>
    <property type="molecule type" value="Genomic_DNA"/>
</dbReference>
<accession>A0A928Z8S0</accession>
<dbReference type="InterPro" id="IPR003661">
    <property type="entry name" value="HisK_dim/P_dom"/>
</dbReference>
<evidence type="ECO:0000313" key="8">
    <source>
        <dbReference type="EMBL" id="MBE9040884.1"/>
    </source>
</evidence>
<evidence type="ECO:0000256" key="6">
    <source>
        <dbReference type="SAM" id="Coils"/>
    </source>
</evidence>
<comment type="catalytic activity">
    <reaction evidence="1">
        <text>ATP + protein L-histidine = ADP + protein N-phospho-L-histidine.</text>
        <dbReference type="EC" id="2.7.13.3"/>
    </reaction>
</comment>
<feature type="domain" description="Histidine kinase" evidence="7">
    <location>
        <begin position="490"/>
        <end position="747"/>
    </location>
</feature>
<dbReference type="InterPro" id="IPR003594">
    <property type="entry name" value="HATPase_dom"/>
</dbReference>
<protein>
    <recommendedName>
        <fullName evidence="2">histidine kinase</fullName>
        <ecNumber evidence="2">2.7.13.3</ecNumber>
    </recommendedName>
</protein>
<dbReference type="InterPro" id="IPR036890">
    <property type="entry name" value="HATPase_C_sf"/>
</dbReference>
<dbReference type="SMART" id="SM00387">
    <property type="entry name" value="HATPase_c"/>
    <property type="match status" value="1"/>
</dbReference>
<sequence length="747" mass="82434">ILSLLRELKLESALSIAGVWGQVTLNLASDGSSEASDPLLLVGREYDEDAILPDLYRAKNRAALCGFYVAKTILGTLFNAPVQALENAKRAAEQMDVMVGSAMVAARNLYESLALLGCCSQLDESPLRSQYLARVEANQKRMKVWAHSAPTNYKHCHELVQAETARVLGQPLEAMEYYDRAIESAAAAGYLRERAISNELAARFYFSLGRDKVGYLYLKEARQSYAFWGANRKVAALVREYPQLGISWRDAAKTASDGNSSIPLRVASTFLGHQTDTLDFATVMKSTQALSSEILLEGLLDSLMKIVLENAGAQMGFLIFVQGDRLTIEVAGSVELDRVAVRYSLPVEESHQLPVSIVNYVARTQKSIVLNDAASDSNFVTDPYIQEYEPKSVLCAPIQNQGKLIGLVYLENNLVSGAFTPDRLKVLTLLCAQAAISLENATLYQNLQESGAREREKNTELQRSLEELEQAQLQLVQSEKMSALGQLVSGVAHEINNPVSFIVGNITLAENYLEDLSGHLELYRQQFPQPGEEIEENAEDIDLDYLIEDAPKLIESMKVGTDRIRQISQSLRTFSRADTDAKVAVDIHEGIKSTLLILKHRLKANDKRPAIEAIEQYGDLPPIECYAGQLNQVFMNILANAIDALEETNEGRTYQEVSADPNRITILTQMNADETRAIVRIRDNGAGMTPEVRQKVFDRLFTTKPVGQGTGLGLSISHQIVVQKHGGKLSCDSTPGEGTEFTIEIPI</sequence>
<dbReference type="Gene3D" id="3.30.565.10">
    <property type="entry name" value="Histidine kinase-like ATPase, C-terminal domain"/>
    <property type="match status" value="1"/>
</dbReference>
<dbReference type="InterPro" id="IPR036097">
    <property type="entry name" value="HisK_dim/P_sf"/>
</dbReference>
<feature type="coiled-coil region" evidence="6">
    <location>
        <begin position="444"/>
        <end position="481"/>
    </location>
</feature>
<dbReference type="GO" id="GO:0000155">
    <property type="term" value="F:phosphorelay sensor kinase activity"/>
    <property type="evidence" value="ECO:0007669"/>
    <property type="project" value="InterPro"/>
</dbReference>
<evidence type="ECO:0000256" key="4">
    <source>
        <dbReference type="ARBA" id="ARBA00022777"/>
    </source>
</evidence>
<comment type="caution">
    <text evidence="8">The sequence shown here is derived from an EMBL/GenBank/DDBJ whole genome shotgun (WGS) entry which is preliminary data.</text>
</comment>
<evidence type="ECO:0000256" key="1">
    <source>
        <dbReference type="ARBA" id="ARBA00000085"/>
    </source>
</evidence>
<keyword evidence="9" id="KW-1185">Reference proteome</keyword>